<evidence type="ECO:0000256" key="2">
    <source>
        <dbReference type="ARBA" id="ARBA00010581"/>
    </source>
</evidence>
<protein>
    <submittedName>
        <fullName evidence="9">Cytochrome c oxidase subunit III</fullName>
    </submittedName>
</protein>
<evidence type="ECO:0000256" key="5">
    <source>
        <dbReference type="ARBA" id="ARBA00023136"/>
    </source>
</evidence>
<evidence type="ECO:0000256" key="1">
    <source>
        <dbReference type="ARBA" id="ARBA00004141"/>
    </source>
</evidence>
<feature type="transmembrane region" description="Helical" evidence="7">
    <location>
        <begin position="179"/>
        <end position="198"/>
    </location>
</feature>
<dbReference type="PANTHER" id="PTHR11403:SF6">
    <property type="entry name" value="NITRIC OXIDE REDUCTASE SUBUNIT E"/>
    <property type="match status" value="1"/>
</dbReference>
<geneLocation type="plasmid" evidence="9 10">
    <name>pSULKU01</name>
</geneLocation>
<evidence type="ECO:0000256" key="6">
    <source>
        <dbReference type="RuleBase" id="RU003376"/>
    </source>
</evidence>
<dbReference type="EMBL" id="CP002356">
    <property type="protein sequence ID" value="ADR35251.1"/>
    <property type="molecule type" value="Genomic_DNA"/>
</dbReference>
<proteinExistence type="inferred from homology"/>
<keyword evidence="10" id="KW-1185">Reference proteome</keyword>
<name>E4U3I5_SULKY</name>
<dbReference type="SUPFAM" id="SSF81452">
    <property type="entry name" value="Cytochrome c oxidase subunit III-like"/>
    <property type="match status" value="1"/>
</dbReference>
<feature type="transmembrane region" description="Helical" evidence="7">
    <location>
        <begin position="16"/>
        <end position="38"/>
    </location>
</feature>
<evidence type="ECO:0000256" key="7">
    <source>
        <dbReference type="SAM" id="Phobius"/>
    </source>
</evidence>
<dbReference type="PROSITE" id="PS50253">
    <property type="entry name" value="COX3"/>
    <property type="match status" value="1"/>
</dbReference>
<dbReference type="Gene3D" id="1.20.120.80">
    <property type="entry name" value="Cytochrome c oxidase, subunit III, four-helix bundle"/>
    <property type="match status" value="1"/>
</dbReference>
<feature type="transmembrane region" description="Helical" evidence="7">
    <location>
        <begin position="98"/>
        <end position="115"/>
    </location>
</feature>
<dbReference type="OrthoDB" id="9810850at2"/>
<evidence type="ECO:0000259" key="8">
    <source>
        <dbReference type="PROSITE" id="PS50253"/>
    </source>
</evidence>
<dbReference type="eggNOG" id="COG1845">
    <property type="taxonomic scope" value="Bacteria"/>
</dbReference>
<keyword evidence="9" id="KW-0614">Plasmid</keyword>
<organism evidence="9 10">
    <name type="scientific">Sulfuricurvum kujiense (strain ATCC BAA-921 / DSM 16994 / JCM 11577 / YK-1)</name>
    <dbReference type="NCBI Taxonomy" id="709032"/>
    <lineage>
        <taxon>Bacteria</taxon>
        <taxon>Pseudomonadati</taxon>
        <taxon>Campylobacterota</taxon>
        <taxon>Epsilonproteobacteria</taxon>
        <taxon>Campylobacterales</taxon>
        <taxon>Sulfurimonadaceae</taxon>
        <taxon>Sulfuricurvum</taxon>
    </lineage>
</organism>
<comment type="similarity">
    <text evidence="2 6">Belongs to the cytochrome c oxidase subunit 3 family.</text>
</comment>
<reference evidence="9 10" key="1">
    <citation type="journal article" date="2012" name="Stand. Genomic Sci.">
        <title>Complete genome sequence of the sulfur compounds oxidizing chemolithoautotroph Sulfuricurvum kujiense type strain (YK-1(T)).</title>
        <authorList>
            <person name="Han C."/>
            <person name="Kotsyurbenko O."/>
            <person name="Chertkov O."/>
            <person name="Held B."/>
            <person name="Lapidus A."/>
            <person name="Nolan M."/>
            <person name="Lucas S."/>
            <person name="Hammon N."/>
            <person name="Deshpande S."/>
            <person name="Cheng J.F."/>
            <person name="Tapia R."/>
            <person name="Goodwin L.A."/>
            <person name="Pitluck S."/>
            <person name="Liolios K."/>
            <person name="Pagani I."/>
            <person name="Ivanova N."/>
            <person name="Mavromatis K."/>
            <person name="Mikhailova N."/>
            <person name="Pati A."/>
            <person name="Chen A."/>
            <person name="Palaniappan K."/>
            <person name="Land M."/>
            <person name="Hauser L."/>
            <person name="Chang Y.J."/>
            <person name="Jeffries C.D."/>
            <person name="Brambilla E.M."/>
            <person name="Rohde M."/>
            <person name="Spring S."/>
            <person name="Sikorski J."/>
            <person name="Goker M."/>
            <person name="Woyke T."/>
            <person name="Bristow J."/>
            <person name="Eisen J.A."/>
            <person name="Markowitz V."/>
            <person name="Hugenholtz P."/>
            <person name="Kyrpides N.C."/>
            <person name="Klenk H.P."/>
            <person name="Detter J.C."/>
        </authorList>
    </citation>
    <scope>NUCLEOTIDE SEQUENCE [LARGE SCALE GENOMIC DNA]</scope>
    <source>
        <strain evidence="10">ATCC BAA-921 / DSM 16994 / JCM 11577 / YK-1</strain>
    </source>
</reference>
<evidence type="ECO:0000313" key="10">
    <source>
        <dbReference type="Proteomes" id="UP000008721"/>
    </source>
</evidence>
<dbReference type="PANTHER" id="PTHR11403">
    <property type="entry name" value="CYTOCHROME C OXIDASE SUBUNIT III"/>
    <property type="match status" value="1"/>
</dbReference>
<evidence type="ECO:0000256" key="3">
    <source>
        <dbReference type="ARBA" id="ARBA00022692"/>
    </source>
</evidence>
<gene>
    <name evidence="9" type="ordered locus">Sulku_2596</name>
</gene>
<dbReference type="RefSeq" id="WP_013449863.1">
    <property type="nucleotide sequence ID" value="NC_014754.1"/>
</dbReference>
<keyword evidence="5 7" id="KW-0472">Membrane</keyword>
<feature type="domain" description="Heme-copper oxidase subunit III family profile" evidence="8">
    <location>
        <begin position="16"/>
        <end position="199"/>
    </location>
</feature>
<dbReference type="Proteomes" id="UP000008721">
    <property type="component" value="Plasmid pSULKU01"/>
</dbReference>
<dbReference type="GO" id="GO:0019646">
    <property type="term" value="P:aerobic electron transport chain"/>
    <property type="evidence" value="ECO:0007669"/>
    <property type="project" value="InterPro"/>
</dbReference>
<keyword evidence="4 7" id="KW-1133">Transmembrane helix</keyword>
<dbReference type="KEGG" id="sku:Sulku_2596"/>
<accession>E4U3I5</accession>
<dbReference type="InterPro" id="IPR035973">
    <property type="entry name" value="Cyt_c_oxidase_su3-like_sf"/>
</dbReference>
<dbReference type="GO" id="GO:0005886">
    <property type="term" value="C:plasma membrane"/>
    <property type="evidence" value="ECO:0007669"/>
    <property type="project" value="UniProtKB-SubCell"/>
</dbReference>
<dbReference type="AlphaFoldDB" id="E4U3I5"/>
<dbReference type="InterPro" id="IPR000298">
    <property type="entry name" value="Cyt_c_oxidase-like_su3"/>
</dbReference>
<feature type="transmembrane region" description="Helical" evidence="7">
    <location>
        <begin position="58"/>
        <end position="77"/>
    </location>
</feature>
<dbReference type="GO" id="GO:0004129">
    <property type="term" value="F:cytochrome-c oxidase activity"/>
    <property type="evidence" value="ECO:0007669"/>
    <property type="project" value="InterPro"/>
</dbReference>
<dbReference type="InterPro" id="IPR024791">
    <property type="entry name" value="Cyt_c/ubiquinol_Oxase_su3"/>
</dbReference>
<comment type="subcellular location">
    <subcellularLocation>
        <location evidence="6">Cell membrane</location>
        <topology evidence="6">Multi-pass membrane protein</topology>
    </subcellularLocation>
    <subcellularLocation>
        <location evidence="1">Membrane</location>
        <topology evidence="1">Multi-pass membrane protein</topology>
    </subcellularLocation>
</comment>
<evidence type="ECO:0000256" key="4">
    <source>
        <dbReference type="ARBA" id="ARBA00022989"/>
    </source>
</evidence>
<dbReference type="InterPro" id="IPR013833">
    <property type="entry name" value="Cyt_c_oxidase_su3_a-hlx"/>
</dbReference>
<dbReference type="HOGENOM" id="CLU_044071_2_0_7"/>
<feature type="transmembrane region" description="Helical" evidence="7">
    <location>
        <begin position="135"/>
        <end position="158"/>
    </location>
</feature>
<dbReference type="Pfam" id="PF00510">
    <property type="entry name" value="COX3"/>
    <property type="match status" value="1"/>
</dbReference>
<keyword evidence="3 6" id="KW-0812">Transmembrane</keyword>
<sequence length="199" mass="23186">MSEILVDKKNYPPGDFAIWIIVYVELLTFGLLFVGYAYSRRVNLQMFNDSQLLLNQTIGFINTLILITSSYLIVRGVETIKTMQLHHRHEVSIRASKWLLGAMMLGSIFLVLKLSEFSHLFAQGITLSTNTFFMFYLLLTMFHFMHVTLGVVILYNLYRKTKNQGYTPIDCRGLETGAIYWHLVDLLWIVLFPLIYIMR</sequence>
<evidence type="ECO:0000313" key="9">
    <source>
        <dbReference type="EMBL" id="ADR35251.1"/>
    </source>
</evidence>